<dbReference type="PANTHER" id="PTHR43649:SF12">
    <property type="entry name" value="DIACETYLCHITOBIOSE BINDING PROTEIN DASA"/>
    <property type="match status" value="1"/>
</dbReference>
<dbReference type="GO" id="GO:0042597">
    <property type="term" value="C:periplasmic space"/>
    <property type="evidence" value="ECO:0007669"/>
    <property type="project" value="UniProtKB-SubCell"/>
</dbReference>
<evidence type="ECO:0000256" key="2">
    <source>
        <dbReference type="ARBA" id="ARBA00008520"/>
    </source>
</evidence>
<evidence type="ECO:0000313" key="3">
    <source>
        <dbReference type="EMBL" id="QEX24564.1"/>
    </source>
</evidence>
<dbReference type="Proteomes" id="UP000325797">
    <property type="component" value="Chromosome"/>
</dbReference>
<evidence type="ECO:0000313" key="4">
    <source>
        <dbReference type="Proteomes" id="UP000325797"/>
    </source>
</evidence>
<protein>
    <submittedName>
        <fullName evidence="3">ABC transporter substrate-binding protein</fullName>
    </submittedName>
</protein>
<dbReference type="EMBL" id="CP042582">
    <property type="protein sequence ID" value="QEX24564.1"/>
    <property type="molecule type" value="Genomic_DNA"/>
</dbReference>
<organism evidence="3 4">
    <name type="scientific">Hypericibacter adhaerens</name>
    <dbReference type="NCBI Taxonomy" id="2602016"/>
    <lineage>
        <taxon>Bacteria</taxon>
        <taxon>Pseudomonadati</taxon>
        <taxon>Pseudomonadota</taxon>
        <taxon>Alphaproteobacteria</taxon>
        <taxon>Rhodospirillales</taxon>
        <taxon>Dongiaceae</taxon>
        <taxon>Hypericibacter</taxon>
    </lineage>
</organism>
<dbReference type="Gene3D" id="3.40.190.10">
    <property type="entry name" value="Periplasmic binding protein-like II"/>
    <property type="match status" value="2"/>
</dbReference>
<dbReference type="Pfam" id="PF13416">
    <property type="entry name" value="SBP_bac_8"/>
    <property type="match status" value="1"/>
</dbReference>
<proteinExistence type="inferred from homology"/>
<gene>
    <name evidence="3" type="ORF">FRZ61_45050</name>
</gene>
<evidence type="ECO:0000256" key="1">
    <source>
        <dbReference type="ARBA" id="ARBA00004418"/>
    </source>
</evidence>
<dbReference type="SUPFAM" id="SSF53850">
    <property type="entry name" value="Periplasmic binding protein-like II"/>
    <property type="match status" value="1"/>
</dbReference>
<dbReference type="PANTHER" id="PTHR43649">
    <property type="entry name" value="ARABINOSE-BINDING PROTEIN-RELATED"/>
    <property type="match status" value="1"/>
</dbReference>
<keyword evidence="4" id="KW-1185">Reference proteome</keyword>
<reference evidence="3 4" key="1">
    <citation type="submission" date="2019-08" db="EMBL/GenBank/DDBJ databases">
        <title>Hyperibacter terrae gen. nov., sp. nov. and Hyperibacter viscosus sp. nov., two new members in the family Rhodospirillaceae isolated from the rhizosphere of Hypericum perforatum.</title>
        <authorList>
            <person name="Noviana Z."/>
        </authorList>
    </citation>
    <scope>NUCLEOTIDE SEQUENCE [LARGE SCALE GENOMIC DNA]</scope>
    <source>
        <strain evidence="3 4">R5959</strain>
    </source>
</reference>
<dbReference type="OrthoDB" id="9811622at2"/>
<dbReference type="RefSeq" id="WP_151119831.1">
    <property type="nucleotide sequence ID" value="NZ_CP042582.1"/>
</dbReference>
<comment type="subcellular location">
    <subcellularLocation>
        <location evidence="1">Periplasm</location>
    </subcellularLocation>
</comment>
<name>A0A5J6N598_9PROT</name>
<dbReference type="AlphaFoldDB" id="A0A5J6N598"/>
<dbReference type="InterPro" id="IPR050490">
    <property type="entry name" value="Bact_solute-bd_prot1"/>
</dbReference>
<sequence>MAERRLSGMTWGHRRAIDPLLATLPEFQRRHPGIAVGWDSRPLHGFEFTPIEELAERYDLIILDHPFCGDIARSRALLPLDELVTPALAQAFVGPSLATYRYEGRIWALPVDAACQVAVARPDLLSRYNNPLPATWPDLLQLGEAVRRKGQKLAIGLRGVHSLMTFFTLCANLGRPCATEPGRSLIDRDTAKLAIDAIKALLNYCPREALDWNSIELHDAMVAREDLVFCPAVYCYATYAEADIAHPLRFSNLPGLVGPDPRGSTIGGAGLGISAKVKDREAAFAYARYLMESATQRTFAAHHGQPARIDSWENPAIVRRFGGCYRDTRATMEGCWIRPRYAGYLAFQAEGGRLIEQHLRGETAFGTLFDRLTDLHQRSAKPRA</sequence>
<dbReference type="KEGG" id="hadh:FRZ61_45050"/>
<dbReference type="InterPro" id="IPR006059">
    <property type="entry name" value="SBP"/>
</dbReference>
<accession>A0A5J6N598</accession>
<comment type="similarity">
    <text evidence="2">Belongs to the bacterial solute-binding protein 1 family.</text>
</comment>